<name>A0A1G1YEL9_9BACT</name>
<evidence type="ECO:0000313" key="2">
    <source>
        <dbReference type="Proteomes" id="UP000178501"/>
    </source>
</evidence>
<dbReference type="AlphaFoldDB" id="A0A1G1YEL9"/>
<evidence type="ECO:0008006" key="3">
    <source>
        <dbReference type="Google" id="ProtNLM"/>
    </source>
</evidence>
<evidence type="ECO:0000313" key="1">
    <source>
        <dbReference type="EMBL" id="OGY50808.1"/>
    </source>
</evidence>
<reference evidence="1 2" key="1">
    <citation type="journal article" date="2016" name="Nat. Commun.">
        <title>Thousands of microbial genomes shed light on interconnected biogeochemical processes in an aquifer system.</title>
        <authorList>
            <person name="Anantharaman K."/>
            <person name="Brown C.T."/>
            <person name="Hug L.A."/>
            <person name="Sharon I."/>
            <person name="Castelle C.J."/>
            <person name="Probst A.J."/>
            <person name="Thomas B.C."/>
            <person name="Singh A."/>
            <person name="Wilkins M.J."/>
            <person name="Karaoz U."/>
            <person name="Brodie E.L."/>
            <person name="Williams K.H."/>
            <person name="Hubbard S.S."/>
            <person name="Banfield J.F."/>
        </authorList>
    </citation>
    <scope>NUCLEOTIDE SEQUENCE [LARGE SCALE GENOMIC DNA]</scope>
</reference>
<dbReference type="SUPFAM" id="SSF158446">
    <property type="entry name" value="IVS-encoded protein-like"/>
    <property type="match status" value="1"/>
</dbReference>
<dbReference type="InterPro" id="IPR012657">
    <property type="entry name" value="23S_rRNA-intervening_sequence"/>
</dbReference>
<protein>
    <recommendedName>
        <fullName evidence="3">Four helix bundle protein</fullName>
    </recommendedName>
</protein>
<dbReference type="Proteomes" id="UP000178501">
    <property type="component" value="Unassembled WGS sequence"/>
</dbReference>
<organism evidence="1 2">
    <name type="scientific">Candidatus Buchananbacteria bacterium RIFCSPHIGHO2_02_FULL_45_11b</name>
    <dbReference type="NCBI Taxonomy" id="1797541"/>
    <lineage>
        <taxon>Bacteria</taxon>
        <taxon>Candidatus Buchananiibacteriota</taxon>
    </lineage>
</organism>
<dbReference type="Gene3D" id="1.20.1440.60">
    <property type="entry name" value="23S rRNA-intervening sequence"/>
    <property type="match status" value="1"/>
</dbReference>
<accession>A0A1G1YEL9</accession>
<dbReference type="InterPro" id="IPR036583">
    <property type="entry name" value="23S_rRNA_IVS_sf"/>
</dbReference>
<proteinExistence type="predicted"/>
<dbReference type="PANTHER" id="PTHR38471:SF2">
    <property type="entry name" value="FOUR HELIX BUNDLE PROTEIN"/>
    <property type="match status" value="1"/>
</dbReference>
<dbReference type="Pfam" id="PF05635">
    <property type="entry name" value="23S_rRNA_IVP"/>
    <property type="match status" value="1"/>
</dbReference>
<dbReference type="EMBL" id="MHIK01000047">
    <property type="protein sequence ID" value="OGY50808.1"/>
    <property type="molecule type" value="Genomic_DNA"/>
</dbReference>
<gene>
    <name evidence="1" type="ORF">A3J65_01915</name>
</gene>
<comment type="caution">
    <text evidence="1">The sequence shown here is derived from an EMBL/GenBank/DDBJ whole genome shotgun (WGS) entry which is preliminary data.</text>
</comment>
<dbReference type="PANTHER" id="PTHR38471">
    <property type="entry name" value="FOUR HELIX BUNDLE PROTEIN"/>
    <property type="match status" value="1"/>
</dbReference>
<dbReference type="NCBIfam" id="TIGR02436">
    <property type="entry name" value="four helix bundle protein"/>
    <property type="match status" value="1"/>
</dbReference>
<sequence>MDKKGKFGHTKMIVWQEIDKMDTIIQEILSYIPKGEYKTKSQIDTASDSVGSNFVEGYYSGSLGEYIRFLNYSKRSNGELHERVRRVYRKKYIAKELYDKFEDNCIRVMYLIDRTIQSLQKKKEGIKKEGIRGRKMA</sequence>